<dbReference type="Proteomes" id="UP000267289">
    <property type="component" value="Unassembled WGS sequence"/>
</dbReference>
<gene>
    <name evidence="2" type="ORF">LAUMK13_00703</name>
</gene>
<organism evidence="2 3">
    <name type="scientific">Mycobacterium innocens</name>
    <dbReference type="NCBI Taxonomy" id="2341083"/>
    <lineage>
        <taxon>Bacteria</taxon>
        <taxon>Bacillati</taxon>
        <taxon>Actinomycetota</taxon>
        <taxon>Actinomycetes</taxon>
        <taxon>Mycobacteriales</taxon>
        <taxon>Mycobacteriaceae</taxon>
        <taxon>Mycobacterium</taxon>
    </lineage>
</organism>
<reference evidence="2 3" key="1">
    <citation type="submission" date="2018-09" db="EMBL/GenBank/DDBJ databases">
        <authorList>
            <person name="Tagini F."/>
        </authorList>
    </citation>
    <scope>NUCLEOTIDE SEQUENCE [LARGE SCALE GENOMIC DNA]</scope>
    <source>
        <strain evidence="2 3">MK13</strain>
    </source>
</reference>
<dbReference type="EMBL" id="UPHQ01000032">
    <property type="protein sequence ID" value="VBA35355.1"/>
    <property type="molecule type" value="Genomic_DNA"/>
</dbReference>
<proteinExistence type="predicted"/>
<sequence length="53" mass="6134">MLFRYIDGWYNPRRIQEGLDGLSPDEYEAAWKTSQQQHDPQAATLQLEGVGPR</sequence>
<evidence type="ECO:0000313" key="3">
    <source>
        <dbReference type="Proteomes" id="UP000267289"/>
    </source>
</evidence>
<keyword evidence="3" id="KW-1185">Reference proteome</keyword>
<dbReference type="AlphaFoldDB" id="A0A498PSL8"/>
<feature type="region of interest" description="Disordered" evidence="1">
    <location>
        <begin position="32"/>
        <end position="53"/>
    </location>
</feature>
<accession>A0A498PSL8</accession>
<name>A0A498PSL8_9MYCO</name>
<evidence type="ECO:0000313" key="2">
    <source>
        <dbReference type="EMBL" id="VBA35355.1"/>
    </source>
</evidence>
<protein>
    <submittedName>
        <fullName evidence="2">Uncharacterized protein</fullName>
    </submittedName>
</protein>
<evidence type="ECO:0000256" key="1">
    <source>
        <dbReference type="SAM" id="MobiDB-lite"/>
    </source>
</evidence>